<feature type="region of interest" description="Disordered" evidence="1">
    <location>
        <begin position="13"/>
        <end position="35"/>
    </location>
</feature>
<protein>
    <submittedName>
        <fullName evidence="3">Uncharacterized protein</fullName>
    </submittedName>
</protein>
<keyword evidence="2" id="KW-0812">Transmembrane</keyword>
<feature type="compositionally biased region" description="Pro residues" evidence="1">
    <location>
        <begin position="155"/>
        <end position="168"/>
    </location>
</feature>
<name>A0ABY1N4W2_9ACTN</name>
<organism evidence="3 4">
    <name type="scientific">Dietzia kunjamensis subsp. schimae</name>
    <dbReference type="NCBI Taxonomy" id="498198"/>
    <lineage>
        <taxon>Bacteria</taxon>
        <taxon>Bacillati</taxon>
        <taxon>Actinomycetota</taxon>
        <taxon>Actinomycetes</taxon>
        <taxon>Mycobacteriales</taxon>
        <taxon>Dietziaceae</taxon>
        <taxon>Dietzia</taxon>
    </lineage>
</organism>
<keyword evidence="2" id="KW-0472">Membrane</keyword>
<evidence type="ECO:0000313" key="4">
    <source>
        <dbReference type="Proteomes" id="UP000315460"/>
    </source>
</evidence>
<feature type="compositionally biased region" description="Basic and acidic residues" evidence="1">
    <location>
        <begin position="16"/>
        <end position="35"/>
    </location>
</feature>
<dbReference type="EMBL" id="FXTG01000011">
    <property type="protein sequence ID" value="SMO88697.1"/>
    <property type="molecule type" value="Genomic_DNA"/>
</dbReference>
<sequence length="261" mass="26317">MVVGVGPLCHHLPMSKRSDRADERKAVKQAQKDLDKAGTAARKAFDLKDPRFLGEAAVAATRGPVGLALFGASRGIQVIRDRRAEQAELLGDLAADARQHASALREQTSALATPPQKRNPLRRFAPLWIVGLAGGAAVAGATAYFLRGQGSPTSPSAPTPTPAPPRTPTPAEAAAEGRDQTTGSAPAATTGPGVTGDPVGSETGEDLTIESADPEGPSDQSADTSPAAGSAVPGPAAGSAPQPSDDQPVGEASTDGTATDK</sequence>
<reference evidence="3 4" key="1">
    <citation type="submission" date="2017-05" db="EMBL/GenBank/DDBJ databases">
        <authorList>
            <person name="Varghese N."/>
            <person name="Submissions S."/>
        </authorList>
    </citation>
    <scope>NUCLEOTIDE SEQUENCE [LARGE SCALE GENOMIC DNA]</scope>
    <source>
        <strain evidence="3 4">DSM 45139</strain>
    </source>
</reference>
<comment type="caution">
    <text evidence="3">The sequence shown here is derived from an EMBL/GenBank/DDBJ whole genome shotgun (WGS) entry which is preliminary data.</text>
</comment>
<evidence type="ECO:0000313" key="3">
    <source>
        <dbReference type="EMBL" id="SMO88697.1"/>
    </source>
</evidence>
<keyword evidence="2" id="KW-1133">Transmembrane helix</keyword>
<feature type="region of interest" description="Disordered" evidence="1">
    <location>
        <begin position="149"/>
        <end position="261"/>
    </location>
</feature>
<keyword evidence="4" id="KW-1185">Reference proteome</keyword>
<evidence type="ECO:0000256" key="2">
    <source>
        <dbReference type="SAM" id="Phobius"/>
    </source>
</evidence>
<gene>
    <name evidence="3" type="ORF">SAMN06265174_11125</name>
</gene>
<proteinExistence type="predicted"/>
<evidence type="ECO:0000256" key="1">
    <source>
        <dbReference type="SAM" id="MobiDB-lite"/>
    </source>
</evidence>
<dbReference type="Proteomes" id="UP000315460">
    <property type="component" value="Unassembled WGS sequence"/>
</dbReference>
<feature type="transmembrane region" description="Helical" evidence="2">
    <location>
        <begin position="124"/>
        <end position="146"/>
    </location>
</feature>
<feature type="compositionally biased region" description="Low complexity" evidence="1">
    <location>
        <begin position="181"/>
        <end position="201"/>
    </location>
</feature>
<feature type="compositionally biased region" description="Low complexity" evidence="1">
    <location>
        <begin position="225"/>
        <end position="244"/>
    </location>
</feature>
<accession>A0ABY1N4W2</accession>